<feature type="region of interest" description="Disordered" evidence="1">
    <location>
        <begin position="121"/>
        <end position="156"/>
    </location>
</feature>
<reference evidence="2 3" key="1">
    <citation type="submission" date="2014-04" db="EMBL/GenBank/DDBJ databases">
        <authorList>
            <consortium name="DOE Joint Genome Institute"/>
            <person name="Kuo A."/>
            <person name="Zuccaro A."/>
            <person name="Kohler A."/>
            <person name="Nagy L.G."/>
            <person name="Floudas D."/>
            <person name="Copeland A."/>
            <person name="Barry K.W."/>
            <person name="Cichocki N."/>
            <person name="Veneault-Fourrey C."/>
            <person name="LaButti K."/>
            <person name="Lindquist E.A."/>
            <person name="Lipzen A."/>
            <person name="Lundell T."/>
            <person name="Morin E."/>
            <person name="Murat C."/>
            <person name="Sun H."/>
            <person name="Tunlid A."/>
            <person name="Henrissat B."/>
            <person name="Grigoriev I.V."/>
            <person name="Hibbett D.S."/>
            <person name="Martin F."/>
            <person name="Nordberg H.P."/>
            <person name="Cantor M.N."/>
            <person name="Hua S.X."/>
        </authorList>
    </citation>
    <scope>NUCLEOTIDE SEQUENCE [LARGE SCALE GENOMIC DNA]</scope>
    <source>
        <strain evidence="2 3">MAFF 305830</strain>
    </source>
</reference>
<evidence type="ECO:0000313" key="3">
    <source>
        <dbReference type="Proteomes" id="UP000054097"/>
    </source>
</evidence>
<accession>A0A0C3B9G3</accession>
<sequence length="156" mass="16755">MSTPTPTAILTTNQDQRFRELLSSSVCALGKLLDYFNNKPNIPDVRTAIIHALSKLAENPTFHRDIVDNALEPIFRMLQSDMAPQEGACLEAAQLIEAAGALYYSLQRPNCRNSATVMAPIVSDPDSPTDPTGPAPASATVPAAHEVQDEQPGGEI</sequence>
<evidence type="ECO:0000313" key="2">
    <source>
        <dbReference type="EMBL" id="KIM28081.1"/>
    </source>
</evidence>
<reference evidence="3" key="2">
    <citation type="submission" date="2015-01" db="EMBL/GenBank/DDBJ databases">
        <title>Evolutionary Origins and Diversification of the Mycorrhizal Mutualists.</title>
        <authorList>
            <consortium name="DOE Joint Genome Institute"/>
            <consortium name="Mycorrhizal Genomics Consortium"/>
            <person name="Kohler A."/>
            <person name="Kuo A."/>
            <person name="Nagy L.G."/>
            <person name="Floudas D."/>
            <person name="Copeland A."/>
            <person name="Barry K.W."/>
            <person name="Cichocki N."/>
            <person name="Veneault-Fourrey C."/>
            <person name="LaButti K."/>
            <person name="Lindquist E.A."/>
            <person name="Lipzen A."/>
            <person name="Lundell T."/>
            <person name="Morin E."/>
            <person name="Murat C."/>
            <person name="Riley R."/>
            <person name="Ohm R."/>
            <person name="Sun H."/>
            <person name="Tunlid A."/>
            <person name="Henrissat B."/>
            <person name="Grigoriev I.V."/>
            <person name="Hibbett D.S."/>
            <person name="Martin F."/>
        </authorList>
    </citation>
    <scope>NUCLEOTIDE SEQUENCE [LARGE SCALE GENOMIC DNA]</scope>
    <source>
        <strain evidence="3">MAFF 305830</strain>
    </source>
</reference>
<dbReference type="HOGENOM" id="CLU_124034_0_0_1"/>
<gene>
    <name evidence="2" type="ORF">M408DRAFT_147879</name>
</gene>
<protein>
    <submittedName>
        <fullName evidence="2">Uncharacterized protein</fullName>
    </submittedName>
</protein>
<dbReference type="AlphaFoldDB" id="A0A0C3B9G3"/>
<feature type="compositionally biased region" description="Low complexity" evidence="1">
    <location>
        <begin position="123"/>
        <end position="140"/>
    </location>
</feature>
<proteinExistence type="predicted"/>
<keyword evidence="3" id="KW-1185">Reference proteome</keyword>
<dbReference type="EMBL" id="KN824295">
    <property type="protein sequence ID" value="KIM28081.1"/>
    <property type="molecule type" value="Genomic_DNA"/>
</dbReference>
<evidence type="ECO:0000256" key="1">
    <source>
        <dbReference type="SAM" id="MobiDB-lite"/>
    </source>
</evidence>
<dbReference type="InterPro" id="IPR016024">
    <property type="entry name" value="ARM-type_fold"/>
</dbReference>
<organism evidence="2 3">
    <name type="scientific">Serendipita vermifera MAFF 305830</name>
    <dbReference type="NCBI Taxonomy" id="933852"/>
    <lineage>
        <taxon>Eukaryota</taxon>
        <taxon>Fungi</taxon>
        <taxon>Dikarya</taxon>
        <taxon>Basidiomycota</taxon>
        <taxon>Agaricomycotina</taxon>
        <taxon>Agaricomycetes</taxon>
        <taxon>Sebacinales</taxon>
        <taxon>Serendipitaceae</taxon>
        <taxon>Serendipita</taxon>
    </lineage>
</organism>
<name>A0A0C3B9G3_SERVB</name>
<dbReference type="Proteomes" id="UP000054097">
    <property type="component" value="Unassembled WGS sequence"/>
</dbReference>
<dbReference type="SUPFAM" id="SSF48371">
    <property type="entry name" value="ARM repeat"/>
    <property type="match status" value="1"/>
</dbReference>